<proteinExistence type="predicted"/>
<comment type="caution">
    <text evidence="2">The sequence shown here is derived from an EMBL/GenBank/DDBJ whole genome shotgun (WGS) entry which is preliminary data.</text>
</comment>
<accession>A0ABT3SUI1</accession>
<evidence type="ECO:0000256" key="1">
    <source>
        <dbReference type="SAM" id="Phobius"/>
    </source>
</evidence>
<protein>
    <submittedName>
        <fullName evidence="2">Uncharacterized protein</fullName>
    </submittedName>
</protein>
<feature type="transmembrane region" description="Helical" evidence="1">
    <location>
        <begin position="246"/>
        <end position="267"/>
    </location>
</feature>
<keyword evidence="1" id="KW-0472">Membrane</keyword>
<organism evidence="2 3">
    <name type="scientific">Candidatus Seongchinamella marina</name>
    <dbReference type="NCBI Taxonomy" id="2518990"/>
    <lineage>
        <taxon>Bacteria</taxon>
        <taxon>Pseudomonadati</taxon>
        <taxon>Pseudomonadota</taxon>
        <taxon>Gammaproteobacteria</taxon>
        <taxon>Cellvibrionales</taxon>
        <taxon>Halieaceae</taxon>
        <taxon>Seongchinamella</taxon>
    </lineage>
</organism>
<dbReference type="Proteomes" id="UP001143307">
    <property type="component" value="Unassembled WGS sequence"/>
</dbReference>
<feature type="transmembrane region" description="Helical" evidence="1">
    <location>
        <begin position="279"/>
        <end position="303"/>
    </location>
</feature>
<dbReference type="RefSeq" id="WP_279251970.1">
    <property type="nucleotide sequence ID" value="NZ_SHNP01000002.1"/>
</dbReference>
<evidence type="ECO:0000313" key="2">
    <source>
        <dbReference type="EMBL" id="MCX2973007.1"/>
    </source>
</evidence>
<keyword evidence="1" id="KW-0812">Transmembrane</keyword>
<reference evidence="2" key="1">
    <citation type="submission" date="2019-02" db="EMBL/GenBank/DDBJ databases">
        <authorList>
            <person name="Li S.-H."/>
        </authorList>
    </citation>
    <scope>NUCLEOTIDE SEQUENCE</scope>
    <source>
        <strain evidence="2">IMCC8485</strain>
    </source>
</reference>
<name>A0ABT3SUI1_9GAMM</name>
<dbReference type="EMBL" id="SHNP01000002">
    <property type="protein sequence ID" value="MCX2973007.1"/>
    <property type="molecule type" value="Genomic_DNA"/>
</dbReference>
<keyword evidence="1" id="KW-1133">Transmembrane helix</keyword>
<gene>
    <name evidence="2" type="ORF">EYC87_05335</name>
</gene>
<sequence>MDQEKLKSPGAQSQEMLCIQAIRPMHVVSGLGGAERELIATCLALFDESSLGSFIKRAYDNTKEKAAKLAGGELEEAADEVRLNQQRWLESSLSNEHLRLALWMQIRSALQLPAKLSGTYCGAEMLADDVSAAVISILSPPPGKLEAGKEWLRDRGVLNRGKERGEEPDGDPINLHSVVEPVLQELLEAAISGEAGDEIAKGAIEQATAAMKELSPEDQARIREELGVDDINAAALAKVIATGGGLTLFSGAVSMAGFSAYILAAQASAFIPLVSGPGLVSFVAVVSNPITVVAGAVGAGWWLGSSANQKIRATVATRIVSMLAIQGMGSGRAGLKSALAAFASASSLPASLSLPSELISQYQDEWRLIEAHTQPVYEWSGEAWQVFEQPLTDSSQSERAGTESKNAAAMGTMMVGDMLYNAAQISPDVMAAADFSYLADVDGPVDFALLAADMSEGAAVRLKGYVAEQVVAAELQAAGHVVSLPESASEPGWDLLVDGQPVQVKFHSDIDGIRDHFANYDYPVIANTELMGQVPEEFVDRVYFIDGVSNELVTDVTEMSVAAGQGMTDPDVAIMAFAISAFRSAKGLYQGDLTGAQAVEQVLMDGTVRVGLAVTGNWTGAGVGLLLFGPAGAWVLGAGLPILAQSQTSRVVGQVKAKAALPERKRWVVRAHELLDVLQAAGVKVLESRIEQLSGLIAGFEPGFAQEYVAHRAEDQRLFASECIGRKVSIELQSGLQPEQRFSATLRWLAASDVHPMAYQAELESVSHTMQARPGLTDEWQSEEVQEKLSQAKAYGQTAVQEGLAVGEKLGRWLRSGGSNNEK</sequence>
<evidence type="ECO:0000313" key="3">
    <source>
        <dbReference type="Proteomes" id="UP001143307"/>
    </source>
</evidence>
<keyword evidence="3" id="KW-1185">Reference proteome</keyword>